<dbReference type="Gene3D" id="1.10.8.60">
    <property type="match status" value="2"/>
</dbReference>
<dbReference type="InterPro" id="IPR003593">
    <property type="entry name" value="AAA+_ATPase"/>
</dbReference>
<dbReference type="AlphaFoldDB" id="A0A024GT99"/>
<dbReference type="Gene3D" id="3.40.50.300">
    <property type="entry name" value="P-loop containing nucleotide triphosphate hydrolases"/>
    <property type="match status" value="2"/>
</dbReference>
<accession>A0A024GT99</accession>
<protein>
    <recommendedName>
        <fullName evidence="3">AAA+ ATPase domain-containing protein</fullName>
    </recommendedName>
</protein>
<dbReference type="GO" id="GO:0005737">
    <property type="term" value="C:cytoplasm"/>
    <property type="evidence" value="ECO:0007669"/>
    <property type="project" value="TreeGrafter"/>
</dbReference>
<evidence type="ECO:0000256" key="1">
    <source>
        <dbReference type="ARBA" id="ARBA00022741"/>
    </source>
</evidence>
<proteinExistence type="predicted"/>
<feature type="domain" description="AAA+ ATPase" evidence="3">
    <location>
        <begin position="556"/>
        <end position="709"/>
    </location>
</feature>
<sequence>MTAFCVDADHDAVSIARDTCCCILYVNGNQNVRTEHSYVMVKCTLENGQDVRIAYAKLVRHLTESQSLCKSVNASDAVVFSSGLRVALRLKSAELTKMDASAYCKVEPKVDYFVHENQSDTTSTTPLNNAKSCSCEVGVIDSATLELLDFQILNTAARRSLMQVTTQLVHLSVVWDGKYQEINWFGCQYTVQFSNIRWKRYGSGCCEKIGIIDAHISTLDIFDHVANVAKPLAHNGFLSSHVQKATQFIASRLGGVQSQAEQILELIHQRITRPFRQQSIVGDYIGCVVTGVSGSGKTSLVRCITQSLCVPIIWLCEDDILPAIQGGLDTRLIDKLQAVFKQKEECILVIDGLENFAPRRQSHLTNTLQLKTLLLTLDYIKENSKTFVVATTCHLKDIDQAICSNGRLEFEVQIEPPTRKQRLEILEIIAKDWPITNDFTQFVAHVSDSTGGYVAADLVRVCQHILLDISSSSHANPFGDVKSFDISEEMVRRALASTFPSVLQGYTILRKGSDLCTESDPFAKFHGLDDVIRELRIALLEPLMNCDRYLKFGAVPPRGILLSGPSGSGKTAVALAVAKECERAGLATFISVKCTELINKVVGDTEKSLAALFKSARLAAPCIIYFDQIECLAPVRGFDSSTEQTFDRLLSYLLIEMDGFDTKNDAVTSNEFVKQHIVILATTTDIRQLDSAILRPGRFDIHLHLHLPDGKARERIILDLLTEIPLQYDRDDSAMSDCQRVANHIAQQTECWTALNIKQVFQEAAMATLRSNIDARNVPIDQVIRSFDSLAVTR</sequence>
<dbReference type="GO" id="GO:0005524">
    <property type="term" value="F:ATP binding"/>
    <property type="evidence" value="ECO:0007669"/>
    <property type="project" value="UniProtKB-KW"/>
</dbReference>
<dbReference type="STRING" id="65357.A0A024GT99"/>
<feature type="domain" description="AAA+ ATPase" evidence="3">
    <location>
        <begin position="283"/>
        <end position="415"/>
    </location>
</feature>
<dbReference type="FunFam" id="3.40.50.300:FF:001921">
    <property type="entry name" value="AAA ATPase domain-containing protein"/>
    <property type="match status" value="1"/>
</dbReference>
<dbReference type="SMART" id="SM00382">
    <property type="entry name" value="AAA"/>
    <property type="match status" value="2"/>
</dbReference>
<comment type="caution">
    <text evidence="4">The sequence shown here is derived from an EMBL/GenBank/DDBJ whole genome shotgun (WGS) entry which is preliminary data.</text>
</comment>
<dbReference type="Pfam" id="PF00004">
    <property type="entry name" value="AAA"/>
    <property type="match status" value="2"/>
</dbReference>
<dbReference type="SUPFAM" id="SSF52540">
    <property type="entry name" value="P-loop containing nucleoside triphosphate hydrolases"/>
    <property type="match status" value="2"/>
</dbReference>
<dbReference type="InterPro" id="IPR050168">
    <property type="entry name" value="AAA_ATPase_domain"/>
</dbReference>
<evidence type="ECO:0000256" key="2">
    <source>
        <dbReference type="ARBA" id="ARBA00022840"/>
    </source>
</evidence>
<dbReference type="InterPro" id="IPR003959">
    <property type="entry name" value="ATPase_AAA_core"/>
</dbReference>
<reference evidence="4 5" key="1">
    <citation type="submission" date="2012-05" db="EMBL/GenBank/DDBJ databases">
        <title>Recombination and specialization in a pathogen metapopulation.</title>
        <authorList>
            <person name="Gardiner A."/>
            <person name="Kemen E."/>
            <person name="Schultz-Larsen T."/>
            <person name="MacLean D."/>
            <person name="Van Oosterhout C."/>
            <person name="Jones J.D.G."/>
        </authorList>
    </citation>
    <scope>NUCLEOTIDE SEQUENCE [LARGE SCALE GENOMIC DNA]</scope>
    <source>
        <strain evidence="4 5">Ac Nc2</strain>
    </source>
</reference>
<organism evidence="4 5">
    <name type="scientific">Albugo candida</name>
    <dbReference type="NCBI Taxonomy" id="65357"/>
    <lineage>
        <taxon>Eukaryota</taxon>
        <taxon>Sar</taxon>
        <taxon>Stramenopiles</taxon>
        <taxon>Oomycota</taxon>
        <taxon>Peronosporomycetes</taxon>
        <taxon>Albuginales</taxon>
        <taxon>Albuginaceae</taxon>
        <taxon>Albugo</taxon>
    </lineage>
</organism>
<evidence type="ECO:0000313" key="5">
    <source>
        <dbReference type="Proteomes" id="UP000053237"/>
    </source>
</evidence>
<dbReference type="OrthoDB" id="27435at2759"/>
<dbReference type="Proteomes" id="UP000053237">
    <property type="component" value="Unassembled WGS sequence"/>
</dbReference>
<evidence type="ECO:0000259" key="3">
    <source>
        <dbReference type="SMART" id="SM00382"/>
    </source>
</evidence>
<keyword evidence="1" id="KW-0547">Nucleotide-binding</keyword>
<gene>
    <name evidence="4" type="ORF">BN9_112530</name>
</gene>
<evidence type="ECO:0000313" key="4">
    <source>
        <dbReference type="EMBL" id="CCI49807.1"/>
    </source>
</evidence>
<keyword evidence="5" id="KW-1185">Reference proteome</keyword>
<dbReference type="InParanoid" id="A0A024GT99"/>
<dbReference type="PANTHER" id="PTHR23077">
    <property type="entry name" value="AAA-FAMILY ATPASE"/>
    <property type="match status" value="1"/>
</dbReference>
<keyword evidence="2" id="KW-0067">ATP-binding</keyword>
<dbReference type="InterPro" id="IPR027417">
    <property type="entry name" value="P-loop_NTPase"/>
</dbReference>
<dbReference type="GO" id="GO:0016887">
    <property type="term" value="F:ATP hydrolysis activity"/>
    <property type="evidence" value="ECO:0007669"/>
    <property type="project" value="InterPro"/>
</dbReference>
<dbReference type="EMBL" id="CAIX01000346">
    <property type="protein sequence ID" value="CCI49807.1"/>
    <property type="molecule type" value="Genomic_DNA"/>
</dbReference>
<name>A0A024GT99_9STRA</name>
<dbReference type="PANTHER" id="PTHR23077:SF27">
    <property type="entry name" value="ATPASE FAMILY GENE 2 PROTEIN HOMOLOG A"/>
    <property type="match status" value="1"/>
</dbReference>